<comment type="similarity">
    <text evidence="7">Belongs to the alanine racemase family.</text>
</comment>
<dbReference type="PANTHER" id="PTHR30511">
    <property type="entry name" value="ALANINE RACEMASE"/>
    <property type="match status" value="1"/>
</dbReference>
<dbReference type="RefSeq" id="WP_132170688.1">
    <property type="nucleotide sequence ID" value="NZ_SMKX01000070.1"/>
</dbReference>
<dbReference type="GO" id="GO:0008784">
    <property type="term" value="F:alanine racemase activity"/>
    <property type="evidence" value="ECO:0007669"/>
    <property type="project" value="UniProtKB-UniRule"/>
</dbReference>
<protein>
    <recommendedName>
        <fullName evidence="6 7">Alanine racemase</fullName>
        <ecNumber evidence="3 7">5.1.1.1</ecNumber>
    </recommendedName>
</protein>
<evidence type="ECO:0000256" key="7">
    <source>
        <dbReference type="HAMAP-Rule" id="MF_01201"/>
    </source>
</evidence>
<name>A0A4R4ZGH0_9ACTN</name>
<dbReference type="FunFam" id="2.40.37.10:FF:000015">
    <property type="entry name" value="Alanine racemase"/>
    <property type="match status" value="1"/>
</dbReference>
<dbReference type="Pfam" id="PF01168">
    <property type="entry name" value="Ala_racemase_N"/>
    <property type="match status" value="1"/>
</dbReference>
<dbReference type="GO" id="GO:0005829">
    <property type="term" value="C:cytosol"/>
    <property type="evidence" value="ECO:0007669"/>
    <property type="project" value="TreeGrafter"/>
</dbReference>
<keyword evidence="5 7" id="KW-0413">Isomerase</keyword>
<dbReference type="GO" id="GO:0030170">
    <property type="term" value="F:pyridoxal phosphate binding"/>
    <property type="evidence" value="ECO:0007669"/>
    <property type="project" value="UniProtKB-UniRule"/>
</dbReference>
<dbReference type="GO" id="GO:0009252">
    <property type="term" value="P:peptidoglycan biosynthetic process"/>
    <property type="evidence" value="ECO:0007669"/>
    <property type="project" value="TreeGrafter"/>
</dbReference>
<evidence type="ECO:0000256" key="1">
    <source>
        <dbReference type="ARBA" id="ARBA00000316"/>
    </source>
</evidence>
<comment type="cofactor">
    <cofactor evidence="2 7 8">
        <name>pyridoxal 5'-phosphate</name>
        <dbReference type="ChEBI" id="CHEBI:597326"/>
    </cofactor>
</comment>
<dbReference type="InterPro" id="IPR009006">
    <property type="entry name" value="Ala_racemase/Decarboxylase_C"/>
</dbReference>
<keyword evidence="12" id="KW-1185">Reference proteome</keyword>
<proteinExistence type="inferred from homology"/>
<dbReference type="SMART" id="SM01005">
    <property type="entry name" value="Ala_racemase_C"/>
    <property type="match status" value="1"/>
</dbReference>
<evidence type="ECO:0000256" key="3">
    <source>
        <dbReference type="ARBA" id="ARBA00013089"/>
    </source>
</evidence>
<dbReference type="CDD" id="cd00430">
    <property type="entry name" value="PLPDE_III_AR"/>
    <property type="match status" value="1"/>
</dbReference>
<feature type="active site" description="Proton acceptor; specific for L-alanine" evidence="7">
    <location>
        <position position="279"/>
    </location>
</feature>
<dbReference type="UniPathway" id="UPA00042">
    <property type="reaction ID" value="UER00497"/>
</dbReference>
<evidence type="ECO:0000313" key="11">
    <source>
        <dbReference type="EMBL" id="TDD57623.1"/>
    </source>
</evidence>
<dbReference type="PRINTS" id="PR00992">
    <property type="entry name" value="ALARACEMASE"/>
</dbReference>
<dbReference type="Gene3D" id="2.40.37.10">
    <property type="entry name" value="Lyase, Ornithine Decarboxylase, Chain A, domain 1"/>
    <property type="match status" value="1"/>
</dbReference>
<evidence type="ECO:0000313" key="12">
    <source>
        <dbReference type="Proteomes" id="UP000295124"/>
    </source>
</evidence>
<comment type="pathway">
    <text evidence="7">Amino-acid biosynthesis; D-alanine biosynthesis; D-alanine from L-alanine: step 1/1.</text>
</comment>
<feature type="binding site" evidence="7 9">
    <location>
        <position position="327"/>
    </location>
    <ligand>
        <name>substrate</name>
    </ligand>
</feature>
<dbReference type="Gene3D" id="3.20.20.10">
    <property type="entry name" value="Alanine racemase"/>
    <property type="match status" value="1"/>
</dbReference>
<feature type="modified residue" description="N6-(pyridoxal phosphate)lysine" evidence="7 8">
    <location>
        <position position="49"/>
    </location>
</feature>
<dbReference type="FunFam" id="3.20.20.10:FF:000002">
    <property type="entry name" value="Alanine racemase"/>
    <property type="match status" value="1"/>
</dbReference>
<keyword evidence="4 7" id="KW-0663">Pyridoxal phosphate</keyword>
<evidence type="ECO:0000256" key="5">
    <source>
        <dbReference type="ARBA" id="ARBA00023235"/>
    </source>
</evidence>
<evidence type="ECO:0000256" key="4">
    <source>
        <dbReference type="ARBA" id="ARBA00022898"/>
    </source>
</evidence>
<dbReference type="EMBL" id="SMKX01000070">
    <property type="protein sequence ID" value="TDD57623.1"/>
    <property type="molecule type" value="Genomic_DNA"/>
</dbReference>
<dbReference type="InterPro" id="IPR011079">
    <property type="entry name" value="Ala_racemase_C"/>
</dbReference>
<dbReference type="SUPFAM" id="SSF51419">
    <property type="entry name" value="PLP-binding barrel"/>
    <property type="match status" value="1"/>
</dbReference>
<evidence type="ECO:0000256" key="2">
    <source>
        <dbReference type="ARBA" id="ARBA00001933"/>
    </source>
</evidence>
<dbReference type="InterPro" id="IPR020622">
    <property type="entry name" value="Ala_racemase_pyridoxalP-BS"/>
</dbReference>
<dbReference type="PROSITE" id="PS00395">
    <property type="entry name" value="ALANINE_RACEMASE"/>
    <property type="match status" value="1"/>
</dbReference>
<comment type="caution">
    <text evidence="11">The sequence shown here is derived from an EMBL/GenBank/DDBJ whole genome shotgun (WGS) entry which is preliminary data.</text>
</comment>
<dbReference type="GO" id="GO:0030632">
    <property type="term" value="P:D-alanine biosynthetic process"/>
    <property type="evidence" value="ECO:0007669"/>
    <property type="project" value="UniProtKB-UniRule"/>
</dbReference>
<feature type="binding site" evidence="7 9">
    <location>
        <position position="145"/>
    </location>
    <ligand>
        <name>substrate</name>
    </ligand>
</feature>
<reference evidence="11 12" key="1">
    <citation type="submission" date="2019-03" db="EMBL/GenBank/DDBJ databases">
        <title>Draft genome sequences of novel Actinobacteria.</title>
        <authorList>
            <person name="Sahin N."/>
            <person name="Ay H."/>
            <person name="Saygin H."/>
        </authorList>
    </citation>
    <scope>NUCLEOTIDE SEQUENCE [LARGE SCALE GENOMIC DNA]</scope>
    <source>
        <strain evidence="11 12">JCM 13523</strain>
    </source>
</reference>
<dbReference type="InterPro" id="IPR001608">
    <property type="entry name" value="Ala_racemase_N"/>
</dbReference>
<sequence>MATPQSPLSYPPRERPTRAEAIVDLAAIRHNVATLRDRAEGAQLMTVVKADGYGHGIVPVAAAARQAGADWIGAAVLEEALALRDAGDTGPIFCWLTTPGEPLTEAIDSGIDLSAGAPWEIEELAAAVVDRPARVHLKIDTGMSRGGAVPEEWPALIRVALREQAAGRIEIKGIWSHLAQSDEPKSAINEAQLATFIEAIAVAESFGVEAEFKHLANSGATLELPETHFNLVRPGIATYGLSPFGHALSAAELGLRPAMTLKARLAMVKRVPAGVGVSYGLTWTAPRPSTLGLIPLGYGDGLPRHASNGAPVQSAGGRRSVVGRICMDQCVVNLEDDDVVAGDEIVLFGPGTAGEPTVDDWADAARTINYEIVTRLGPRIPRRYIDTSPADTVPVEE</sequence>
<comment type="catalytic activity">
    <reaction evidence="1 7">
        <text>L-alanine = D-alanine</text>
        <dbReference type="Rhea" id="RHEA:20249"/>
        <dbReference type="ChEBI" id="CHEBI:57416"/>
        <dbReference type="ChEBI" id="CHEBI:57972"/>
        <dbReference type="EC" id="5.1.1.1"/>
    </reaction>
</comment>
<organism evidence="11 12">
    <name type="scientific">Kribbella antibiotica</name>
    <dbReference type="NCBI Taxonomy" id="190195"/>
    <lineage>
        <taxon>Bacteria</taxon>
        <taxon>Bacillati</taxon>
        <taxon>Actinomycetota</taxon>
        <taxon>Actinomycetes</taxon>
        <taxon>Propionibacteriales</taxon>
        <taxon>Kribbellaceae</taxon>
        <taxon>Kribbella</taxon>
    </lineage>
</organism>
<evidence type="ECO:0000256" key="6">
    <source>
        <dbReference type="ARBA" id="ARBA00072221"/>
    </source>
</evidence>
<feature type="domain" description="Alanine racemase C-terminal" evidence="10">
    <location>
        <begin position="258"/>
        <end position="385"/>
    </location>
</feature>
<dbReference type="AlphaFoldDB" id="A0A4R4ZGH0"/>
<comment type="function">
    <text evidence="7">Catalyzes the interconversion of L-alanine and D-alanine. May also act on other amino acids.</text>
</comment>
<dbReference type="InterPro" id="IPR029066">
    <property type="entry name" value="PLP-binding_barrel"/>
</dbReference>
<evidence type="ECO:0000259" key="10">
    <source>
        <dbReference type="SMART" id="SM01005"/>
    </source>
</evidence>
<evidence type="ECO:0000256" key="8">
    <source>
        <dbReference type="PIRSR" id="PIRSR600821-50"/>
    </source>
</evidence>
<dbReference type="NCBIfam" id="TIGR00492">
    <property type="entry name" value="alr"/>
    <property type="match status" value="1"/>
</dbReference>
<dbReference type="HAMAP" id="MF_01201">
    <property type="entry name" value="Ala_racemase"/>
    <property type="match status" value="1"/>
</dbReference>
<dbReference type="InterPro" id="IPR000821">
    <property type="entry name" value="Ala_racemase"/>
</dbReference>
<gene>
    <name evidence="11" type="primary">alr</name>
    <name evidence="11" type="ORF">E1263_22975</name>
</gene>
<dbReference type="PANTHER" id="PTHR30511:SF0">
    <property type="entry name" value="ALANINE RACEMASE, CATABOLIC-RELATED"/>
    <property type="match status" value="1"/>
</dbReference>
<dbReference type="OrthoDB" id="9813814at2"/>
<accession>A0A4R4ZGH0</accession>
<dbReference type="Proteomes" id="UP000295124">
    <property type="component" value="Unassembled WGS sequence"/>
</dbReference>
<evidence type="ECO:0000256" key="9">
    <source>
        <dbReference type="PIRSR" id="PIRSR600821-52"/>
    </source>
</evidence>
<feature type="active site" description="Proton acceptor; specific for D-alanine" evidence="7">
    <location>
        <position position="49"/>
    </location>
</feature>
<dbReference type="Pfam" id="PF00842">
    <property type="entry name" value="Ala_racemase_C"/>
    <property type="match status" value="1"/>
</dbReference>
<dbReference type="SUPFAM" id="SSF50621">
    <property type="entry name" value="Alanine racemase C-terminal domain-like"/>
    <property type="match status" value="1"/>
</dbReference>
<dbReference type="EC" id="5.1.1.1" evidence="3 7"/>